<dbReference type="PANTHER" id="PTHR36766:SF70">
    <property type="entry name" value="DISEASE RESISTANCE PROTEIN RGA4"/>
    <property type="match status" value="1"/>
</dbReference>
<dbReference type="OrthoDB" id="1749024at2759"/>
<dbReference type="Pfam" id="PF25019">
    <property type="entry name" value="LRR_R13L1-DRL21"/>
    <property type="match status" value="1"/>
</dbReference>
<name>A0A9D3ZI66_9ROSI</name>
<keyword evidence="2" id="KW-0611">Plant defense</keyword>
<organism evidence="4 5">
    <name type="scientific">Gossypium stocksii</name>
    <dbReference type="NCBI Taxonomy" id="47602"/>
    <lineage>
        <taxon>Eukaryota</taxon>
        <taxon>Viridiplantae</taxon>
        <taxon>Streptophyta</taxon>
        <taxon>Embryophyta</taxon>
        <taxon>Tracheophyta</taxon>
        <taxon>Spermatophyta</taxon>
        <taxon>Magnoliopsida</taxon>
        <taxon>eudicotyledons</taxon>
        <taxon>Gunneridae</taxon>
        <taxon>Pentapetalae</taxon>
        <taxon>rosids</taxon>
        <taxon>malvids</taxon>
        <taxon>Malvales</taxon>
        <taxon>Malvaceae</taxon>
        <taxon>Malvoideae</taxon>
        <taxon>Gossypium</taxon>
    </lineage>
</organism>
<evidence type="ECO:0000313" key="4">
    <source>
        <dbReference type="EMBL" id="KAH1038129.1"/>
    </source>
</evidence>
<dbReference type="InterPro" id="IPR032675">
    <property type="entry name" value="LRR_dom_sf"/>
</dbReference>
<accession>A0A9D3ZI66</accession>
<dbReference type="GO" id="GO:0006952">
    <property type="term" value="P:defense response"/>
    <property type="evidence" value="ECO:0007669"/>
    <property type="project" value="UniProtKB-KW"/>
</dbReference>
<evidence type="ECO:0000256" key="1">
    <source>
        <dbReference type="ARBA" id="ARBA00022614"/>
    </source>
</evidence>
<evidence type="ECO:0000313" key="5">
    <source>
        <dbReference type="Proteomes" id="UP000828251"/>
    </source>
</evidence>
<dbReference type="InterPro" id="IPR056789">
    <property type="entry name" value="LRR_R13L1-DRL21"/>
</dbReference>
<dbReference type="PANTHER" id="PTHR36766">
    <property type="entry name" value="PLANT BROAD-SPECTRUM MILDEW RESISTANCE PROTEIN RPW8"/>
    <property type="match status" value="1"/>
</dbReference>
<feature type="domain" description="R13L1/DRL21-like LRR repeat region" evidence="3">
    <location>
        <begin position="198"/>
        <end position="266"/>
    </location>
</feature>
<evidence type="ECO:0000256" key="2">
    <source>
        <dbReference type="ARBA" id="ARBA00022821"/>
    </source>
</evidence>
<comment type="caution">
    <text evidence="4">The sequence shown here is derived from an EMBL/GenBank/DDBJ whole genome shotgun (WGS) entry which is preliminary data.</text>
</comment>
<reference evidence="4 5" key="1">
    <citation type="journal article" date="2021" name="Plant Biotechnol. J.">
        <title>Multi-omics assisted identification of the key and species-specific regulatory components of drought-tolerant mechanisms in Gossypium stocksii.</title>
        <authorList>
            <person name="Yu D."/>
            <person name="Ke L."/>
            <person name="Zhang D."/>
            <person name="Wu Y."/>
            <person name="Sun Y."/>
            <person name="Mei J."/>
            <person name="Sun J."/>
            <person name="Sun Y."/>
        </authorList>
    </citation>
    <scope>NUCLEOTIDE SEQUENCE [LARGE SCALE GENOMIC DNA]</scope>
    <source>
        <strain evidence="5">cv. E1</strain>
        <tissue evidence="4">Leaf</tissue>
    </source>
</reference>
<evidence type="ECO:0000259" key="3">
    <source>
        <dbReference type="Pfam" id="PF25019"/>
    </source>
</evidence>
<gene>
    <name evidence="4" type="ORF">J1N35_039872</name>
</gene>
<dbReference type="SUPFAM" id="SSF52058">
    <property type="entry name" value="L domain-like"/>
    <property type="match status" value="1"/>
</dbReference>
<keyword evidence="1" id="KW-0433">Leucine-rich repeat</keyword>
<sequence length="298" mass="33347">MNKVIKVFPALKKFTLSGMARLEEWTAMAATKTIMFPCLEELNIWDCPLLKSVPLTCSSLEEVSISGCKKLSKIGDGLSTSTYLKDLDLYGCPNLKPIPSLDGLSSLTGLNLDNVGDGWSCLLPNMLRSNTSLRSLRISNLPDLIWIPDDSLGRLNCLGGLTVGGFSEELQEFPFLGSIQYLSASLRVLELIGWKKLQSLLPQLQFLTALEDLKIVEFQGIEALPEWLGNLSSLRRLTICSCNILMYLPSVDVMRSLSKLEQICINDCLRLMTRCERESGPEWSKISHIPRIYINDRR</sequence>
<dbReference type="EMBL" id="JAIQCV010000012">
    <property type="protein sequence ID" value="KAH1038129.1"/>
    <property type="molecule type" value="Genomic_DNA"/>
</dbReference>
<dbReference type="Gene3D" id="3.80.10.10">
    <property type="entry name" value="Ribonuclease Inhibitor"/>
    <property type="match status" value="2"/>
</dbReference>
<proteinExistence type="predicted"/>
<keyword evidence="5" id="KW-1185">Reference proteome</keyword>
<dbReference type="AlphaFoldDB" id="A0A9D3ZI66"/>
<protein>
    <recommendedName>
        <fullName evidence="3">R13L1/DRL21-like LRR repeat region domain-containing protein</fullName>
    </recommendedName>
</protein>
<dbReference type="Proteomes" id="UP000828251">
    <property type="component" value="Unassembled WGS sequence"/>
</dbReference>